<organism evidence="1 2">
    <name type="scientific">Psychromicrobium lacuslunae</name>
    <dbReference type="NCBI Taxonomy" id="1618207"/>
    <lineage>
        <taxon>Bacteria</taxon>
        <taxon>Bacillati</taxon>
        <taxon>Actinomycetota</taxon>
        <taxon>Actinomycetes</taxon>
        <taxon>Micrococcales</taxon>
        <taxon>Micrococcaceae</taxon>
        <taxon>Psychromicrobium</taxon>
    </lineage>
</organism>
<sequence length="62" mass="6391">MSTTLTALPVVETAPGKIMPEALISLDFKANGPLVTPATMGDDGVTVTLCSSTSIQTRPTKD</sequence>
<dbReference type="HOGENOM" id="CLU_2894132_0_0_11"/>
<keyword evidence="2" id="KW-1185">Reference proteome</keyword>
<dbReference type="EMBL" id="CP011005">
    <property type="protein sequence ID" value="AJT41783.1"/>
    <property type="molecule type" value="Genomic_DNA"/>
</dbReference>
<proteinExistence type="predicted"/>
<evidence type="ECO:0000313" key="2">
    <source>
        <dbReference type="Proteomes" id="UP000061839"/>
    </source>
</evidence>
<reference evidence="1 2" key="1">
    <citation type="journal article" date="2015" name="Genome Announc.">
        <title>Complete Genome Sequencing of Protease-Producing Novel Arthrobacter sp. Strain IHBB 11108 Using PacBio Single-Molecule Real-Time Sequencing Technology.</title>
        <authorList>
            <person name="Kiran S."/>
            <person name="Swarnkar M.K."/>
            <person name="Pal M."/>
            <person name="Thakur R."/>
            <person name="Tewari R."/>
            <person name="Singh A.K."/>
            <person name="Gulati A."/>
        </authorList>
    </citation>
    <scope>NUCLEOTIDE SEQUENCE [LARGE SCALE GENOMIC DNA]</scope>
    <source>
        <strain evidence="1 2">IHBB 11108</strain>
    </source>
</reference>
<dbReference type="KEGG" id="ari:UM93_10105"/>
<dbReference type="RefSeq" id="WP_045075383.1">
    <property type="nucleotide sequence ID" value="NZ_CP011005.1"/>
</dbReference>
<gene>
    <name evidence="1" type="ORF">UM93_10105</name>
</gene>
<evidence type="ECO:0000313" key="1">
    <source>
        <dbReference type="EMBL" id="AJT41783.1"/>
    </source>
</evidence>
<dbReference type="Proteomes" id="UP000061839">
    <property type="component" value="Chromosome"/>
</dbReference>
<dbReference type="STRING" id="1618207.UM93_10105"/>
<dbReference type="AlphaFoldDB" id="A0A0D4BZN0"/>
<accession>A0A0D4BZN0</accession>
<protein>
    <submittedName>
        <fullName evidence="1">Uncharacterized protein</fullName>
    </submittedName>
</protein>
<dbReference type="PATRIC" id="fig|1618207.4.peg.2053"/>
<name>A0A0D4BZN0_9MICC</name>